<evidence type="ECO:0000313" key="2">
    <source>
        <dbReference type="Proteomes" id="UP001056120"/>
    </source>
</evidence>
<comment type="caution">
    <text evidence="1">The sequence shown here is derived from an EMBL/GenBank/DDBJ whole genome shotgun (WGS) entry which is preliminary data.</text>
</comment>
<sequence length="111" mass="11733">MVALGMSRAWAKKGYRPSYRHVSDGSGDKDVQETLSEGGLAKKAATEAVEEKKGMVGLGNSQEAPKESPAGDTSLDSSSKPDGDGTIGGTFRVEELKLEDEDTDQEDPDAE</sequence>
<evidence type="ECO:0000313" key="1">
    <source>
        <dbReference type="EMBL" id="KAI3805607.1"/>
    </source>
</evidence>
<reference evidence="2" key="1">
    <citation type="journal article" date="2022" name="Mol. Ecol. Resour.">
        <title>The genomes of chicory, endive, great burdock and yacon provide insights into Asteraceae palaeo-polyploidization history and plant inulin production.</title>
        <authorList>
            <person name="Fan W."/>
            <person name="Wang S."/>
            <person name="Wang H."/>
            <person name="Wang A."/>
            <person name="Jiang F."/>
            <person name="Liu H."/>
            <person name="Zhao H."/>
            <person name="Xu D."/>
            <person name="Zhang Y."/>
        </authorList>
    </citation>
    <scope>NUCLEOTIDE SEQUENCE [LARGE SCALE GENOMIC DNA]</scope>
    <source>
        <strain evidence="2">cv. Yunnan</strain>
    </source>
</reference>
<dbReference type="EMBL" id="CM042026">
    <property type="protein sequence ID" value="KAI3805607.1"/>
    <property type="molecule type" value="Genomic_DNA"/>
</dbReference>
<accession>A0ACB9ICQ5</accession>
<reference evidence="1 2" key="2">
    <citation type="journal article" date="2022" name="Mol. Ecol. Resour.">
        <title>The genomes of chicory, endive, great burdock and yacon provide insights into Asteraceae paleo-polyploidization history and plant inulin production.</title>
        <authorList>
            <person name="Fan W."/>
            <person name="Wang S."/>
            <person name="Wang H."/>
            <person name="Wang A."/>
            <person name="Jiang F."/>
            <person name="Liu H."/>
            <person name="Zhao H."/>
            <person name="Xu D."/>
            <person name="Zhang Y."/>
        </authorList>
    </citation>
    <scope>NUCLEOTIDE SEQUENCE [LARGE SCALE GENOMIC DNA]</scope>
    <source>
        <strain evidence="2">cv. Yunnan</strain>
        <tissue evidence="1">Leaves</tissue>
    </source>
</reference>
<gene>
    <name evidence="1" type="ORF">L1987_28137</name>
</gene>
<name>A0ACB9ICQ5_9ASTR</name>
<protein>
    <submittedName>
        <fullName evidence="1">Uncharacterized protein</fullName>
    </submittedName>
</protein>
<proteinExistence type="predicted"/>
<dbReference type="Proteomes" id="UP001056120">
    <property type="component" value="Linkage Group LG09"/>
</dbReference>
<keyword evidence="2" id="KW-1185">Reference proteome</keyword>
<organism evidence="1 2">
    <name type="scientific">Smallanthus sonchifolius</name>
    <dbReference type="NCBI Taxonomy" id="185202"/>
    <lineage>
        <taxon>Eukaryota</taxon>
        <taxon>Viridiplantae</taxon>
        <taxon>Streptophyta</taxon>
        <taxon>Embryophyta</taxon>
        <taxon>Tracheophyta</taxon>
        <taxon>Spermatophyta</taxon>
        <taxon>Magnoliopsida</taxon>
        <taxon>eudicotyledons</taxon>
        <taxon>Gunneridae</taxon>
        <taxon>Pentapetalae</taxon>
        <taxon>asterids</taxon>
        <taxon>campanulids</taxon>
        <taxon>Asterales</taxon>
        <taxon>Asteraceae</taxon>
        <taxon>Asteroideae</taxon>
        <taxon>Heliantheae alliance</taxon>
        <taxon>Millerieae</taxon>
        <taxon>Smallanthus</taxon>
    </lineage>
</organism>